<gene>
    <name evidence="1" type="ORF">NDU88_003541</name>
</gene>
<proteinExistence type="predicted"/>
<organism evidence="1 2">
    <name type="scientific">Pleurodeles waltl</name>
    <name type="common">Iberian ribbed newt</name>
    <dbReference type="NCBI Taxonomy" id="8319"/>
    <lineage>
        <taxon>Eukaryota</taxon>
        <taxon>Metazoa</taxon>
        <taxon>Chordata</taxon>
        <taxon>Craniata</taxon>
        <taxon>Vertebrata</taxon>
        <taxon>Euteleostomi</taxon>
        <taxon>Amphibia</taxon>
        <taxon>Batrachia</taxon>
        <taxon>Caudata</taxon>
        <taxon>Salamandroidea</taxon>
        <taxon>Salamandridae</taxon>
        <taxon>Pleurodelinae</taxon>
        <taxon>Pleurodeles</taxon>
    </lineage>
</organism>
<sequence length="68" mass="7550">METQTPPNFSNQGNSRRLLVHFSFSSSVFGKLDLSCDGGTRCWSAMQSRLRGRAGAEMELFNNSAIYS</sequence>
<keyword evidence="2" id="KW-1185">Reference proteome</keyword>
<dbReference type="EMBL" id="JANPWB010000015">
    <property type="protein sequence ID" value="KAJ1090409.1"/>
    <property type="molecule type" value="Genomic_DNA"/>
</dbReference>
<name>A0AAV7LIW5_PLEWA</name>
<dbReference type="AlphaFoldDB" id="A0AAV7LIW5"/>
<accession>A0AAV7LIW5</accession>
<protein>
    <submittedName>
        <fullName evidence="1">Uncharacterized protein</fullName>
    </submittedName>
</protein>
<dbReference type="Proteomes" id="UP001066276">
    <property type="component" value="Chromosome 11"/>
</dbReference>
<reference evidence="1" key="1">
    <citation type="journal article" date="2022" name="bioRxiv">
        <title>Sequencing and chromosome-scale assembly of the giantPleurodeles waltlgenome.</title>
        <authorList>
            <person name="Brown T."/>
            <person name="Elewa A."/>
            <person name="Iarovenko S."/>
            <person name="Subramanian E."/>
            <person name="Araus A.J."/>
            <person name="Petzold A."/>
            <person name="Susuki M."/>
            <person name="Suzuki K.-i.T."/>
            <person name="Hayashi T."/>
            <person name="Toyoda A."/>
            <person name="Oliveira C."/>
            <person name="Osipova E."/>
            <person name="Leigh N.D."/>
            <person name="Simon A."/>
            <person name="Yun M.H."/>
        </authorList>
    </citation>
    <scope>NUCLEOTIDE SEQUENCE</scope>
    <source>
        <strain evidence="1">20211129_DDA</strain>
        <tissue evidence="1">Liver</tissue>
    </source>
</reference>
<evidence type="ECO:0000313" key="2">
    <source>
        <dbReference type="Proteomes" id="UP001066276"/>
    </source>
</evidence>
<evidence type="ECO:0000313" key="1">
    <source>
        <dbReference type="EMBL" id="KAJ1090409.1"/>
    </source>
</evidence>
<comment type="caution">
    <text evidence="1">The sequence shown here is derived from an EMBL/GenBank/DDBJ whole genome shotgun (WGS) entry which is preliminary data.</text>
</comment>